<accession>A0A1E7LAH4</accession>
<keyword evidence="3" id="KW-1185">Reference proteome</keyword>
<evidence type="ECO:0000313" key="3">
    <source>
        <dbReference type="Proteomes" id="UP000176005"/>
    </source>
</evidence>
<comment type="caution">
    <text evidence="2">The sequence shown here is derived from an EMBL/GenBank/DDBJ whole genome shotgun (WGS) entry which is preliminary data.</text>
</comment>
<proteinExistence type="predicted"/>
<name>A0A1E7LAH4_9ACTN</name>
<dbReference type="EMBL" id="LJGW01000092">
    <property type="protein sequence ID" value="OEV13207.1"/>
    <property type="molecule type" value="Genomic_DNA"/>
</dbReference>
<feature type="region of interest" description="Disordered" evidence="1">
    <location>
        <begin position="128"/>
        <end position="168"/>
    </location>
</feature>
<evidence type="ECO:0000256" key="1">
    <source>
        <dbReference type="SAM" id="MobiDB-lite"/>
    </source>
</evidence>
<dbReference type="RefSeq" id="WP_070015328.1">
    <property type="nucleotide sequence ID" value="NZ_LJGW01000092.1"/>
</dbReference>
<protein>
    <submittedName>
        <fullName evidence="2">Uncharacterized protein</fullName>
    </submittedName>
</protein>
<reference evidence="2 3" key="1">
    <citation type="journal article" date="2016" name="Front. Microbiol.">
        <title>Comparative Genomics Analysis of Streptomyces Species Reveals Their Adaptation to the Marine Environment and Their Diversity at the Genomic Level.</title>
        <authorList>
            <person name="Tian X."/>
            <person name="Zhang Z."/>
            <person name="Yang T."/>
            <person name="Chen M."/>
            <person name="Li J."/>
            <person name="Chen F."/>
            <person name="Yang J."/>
            <person name="Li W."/>
            <person name="Zhang B."/>
            <person name="Zhang Z."/>
            <person name="Wu J."/>
            <person name="Zhang C."/>
            <person name="Long L."/>
            <person name="Xiao J."/>
        </authorList>
    </citation>
    <scope>NUCLEOTIDE SEQUENCE [LARGE SCALE GENOMIC DNA]</scope>
    <source>
        <strain evidence="2 3">SCSIO 10429</strain>
    </source>
</reference>
<evidence type="ECO:0000313" key="2">
    <source>
        <dbReference type="EMBL" id="OEV13207.1"/>
    </source>
</evidence>
<feature type="compositionally biased region" description="Basic and acidic residues" evidence="1">
    <location>
        <begin position="135"/>
        <end position="146"/>
    </location>
</feature>
<organism evidence="2 3">
    <name type="scientific">Streptomyces nanshensis</name>
    <dbReference type="NCBI Taxonomy" id="518642"/>
    <lineage>
        <taxon>Bacteria</taxon>
        <taxon>Bacillati</taxon>
        <taxon>Actinomycetota</taxon>
        <taxon>Actinomycetes</taxon>
        <taxon>Kitasatosporales</taxon>
        <taxon>Streptomycetaceae</taxon>
        <taxon>Streptomyces</taxon>
    </lineage>
</organism>
<dbReference type="Proteomes" id="UP000176005">
    <property type="component" value="Unassembled WGS sequence"/>
</dbReference>
<dbReference type="AlphaFoldDB" id="A0A1E7LAH4"/>
<sequence length="324" mass="35517">MTTTQTETTGLKNADELIVLAEKAGLKVAVKKTDVQGDELLPGHTSVTVTIEMRCPAAHAETMLGVDIRAESLIAFFYKSHRKGARAKFTFAERRGLYGSRKIKTLRRLGWAAEHMGADMARHFERAGESIPQSRDLDEHDQDERTTAPVAAGEPKDEQAEKAPASSSKVILRRAADGYGYVSRDGRWTVRPAYSPTTIGGSASRPSYWIIEDTKGEEEQTTRTLLVDARELVGHRMKRDAEQAPTKVVLVPNGYGAGYKSTDGVWDIVPTFGRRRRGVAPSRPAFFTIRHVPSDTELEGTHRTITAVRAAFAAGEIKVAGGAR</sequence>
<gene>
    <name evidence="2" type="ORF">AN218_04635</name>
</gene>